<protein>
    <submittedName>
        <fullName evidence="1">Uncharacterized protein</fullName>
    </submittedName>
</protein>
<accession>A0A2K4AI06</accession>
<gene>
    <name evidence="1" type="ORF">CD116_06395</name>
</gene>
<proteinExistence type="predicted"/>
<organism evidence="1 2">
    <name type="scientific">Staphylococcus schweitzeri</name>
    <dbReference type="NCBI Taxonomy" id="1654388"/>
    <lineage>
        <taxon>Bacteria</taxon>
        <taxon>Bacillati</taxon>
        <taxon>Bacillota</taxon>
        <taxon>Bacilli</taxon>
        <taxon>Bacillales</taxon>
        <taxon>Staphylococcaceae</taxon>
        <taxon>Staphylococcus</taxon>
    </lineage>
</organism>
<dbReference type="Proteomes" id="UP000236395">
    <property type="component" value="Unassembled WGS sequence"/>
</dbReference>
<evidence type="ECO:0000313" key="1">
    <source>
        <dbReference type="EMBL" id="PNZ49745.1"/>
    </source>
</evidence>
<name>A0A2K4AI06_9STAP</name>
<sequence>MLGARTPASVTRIEKSLLPAYFHSVNYCQYNIVAPRTLIYIPNPFKIAHQNNKQALKHSVYLQNLYRHFNNLYIKIALLTKINLTLIQINKV</sequence>
<dbReference type="AlphaFoldDB" id="A0A2K4AI06"/>
<evidence type="ECO:0000313" key="2">
    <source>
        <dbReference type="Proteomes" id="UP000236395"/>
    </source>
</evidence>
<reference evidence="1 2" key="1">
    <citation type="submission" date="2017-08" db="EMBL/GenBank/DDBJ databases">
        <title>Draft genome sequences of 64 type strains of genus Staph aureus.</title>
        <authorList>
            <person name="Cole K."/>
            <person name="Golubchik T."/>
            <person name="Russell J."/>
            <person name="Foster D."/>
            <person name="Llewelyn M."/>
            <person name="Wilson D."/>
            <person name="Crook D."/>
            <person name="Paul J."/>
        </authorList>
    </citation>
    <scope>NUCLEOTIDE SEQUENCE [LARGE SCALE GENOMIC DNA]</scope>
    <source>
        <strain evidence="1 2">DSM 28300</strain>
    </source>
</reference>
<dbReference type="EMBL" id="PPQS01000032">
    <property type="protein sequence ID" value="PNZ49745.1"/>
    <property type="molecule type" value="Genomic_DNA"/>
</dbReference>
<comment type="caution">
    <text evidence="1">The sequence shown here is derived from an EMBL/GenBank/DDBJ whole genome shotgun (WGS) entry which is preliminary data.</text>
</comment>